<dbReference type="AlphaFoldDB" id="A0A834T6K1"/>
<dbReference type="Proteomes" id="UP000634136">
    <property type="component" value="Unassembled WGS sequence"/>
</dbReference>
<protein>
    <submittedName>
        <fullName evidence="1">Uncharacterized protein</fullName>
    </submittedName>
</protein>
<evidence type="ECO:0000313" key="2">
    <source>
        <dbReference type="Proteomes" id="UP000634136"/>
    </source>
</evidence>
<sequence length="55" mass="6281">MTVLSPQFRFSFSIKRALTLSIHRLLLSLRNKTHRSLSLAPCLPPPPLLNKSIRL</sequence>
<accession>A0A834T6K1</accession>
<keyword evidence="2" id="KW-1185">Reference proteome</keyword>
<dbReference type="EMBL" id="JAAIUW010000009">
    <property type="protein sequence ID" value="KAF7816549.1"/>
    <property type="molecule type" value="Genomic_DNA"/>
</dbReference>
<proteinExistence type="predicted"/>
<name>A0A834T6K1_9FABA</name>
<reference evidence="1" key="1">
    <citation type="submission" date="2020-09" db="EMBL/GenBank/DDBJ databases">
        <title>Genome-Enabled Discovery of Anthraquinone Biosynthesis in Senna tora.</title>
        <authorList>
            <person name="Kang S.-H."/>
            <person name="Pandey R.P."/>
            <person name="Lee C.-M."/>
            <person name="Sim J.-S."/>
            <person name="Jeong J.-T."/>
            <person name="Choi B.-S."/>
            <person name="Jung M."/>
            <person name="Ginzburg D."/>
            <person name="Zhao K."/>
            <person name="Won S.Y."/>
            <person name="Oh T.-J."/>
            <person name="Yu Y."/>
            <person name="Kim N.-H."/>
            <person name="Lee O.R."/>
            <person name="Lee T.-H."/>
            <person name="Bashyal P."/>
            <person name="Kim T.-S."/>
            <person name="Lee W.-H."/>
            <person name="Kawkins C."/>
            <person name="Kim C.-K."/>
            <person name="Kim J.S."/>
            <person name="Ahn B.O."/>
            <person name="Rhee S.Y."/>
            <person name="Sohng J.K."/>
        </authorList>
    </citation>
    <scope>NUCLEOTIDE SEQUENCE</scope>
    <source>
        <tissue evidence="1">Leaf</tissue>
    </source>
</reference>
<evidence type="ECO:0000313" key="1">
    <source>
        <dbReference type="EMBL" id="KAF7816549.1"/>
    </source>
</evidence>
<comment type="caution">
    <text evidence="1">The sequence shown here is derived from an EMBL/GenBank/DDBJ whole genome shotgun (WGS) entry which is preliminary data.</text>
</comment>
<gene>
    <name evidence="1" type="ORF">G2W53_030518</name>
</gene>
<organism evidence="1 2">
    <name type="scientific">Senna tora</name>
    <dbReference type="NCBI Taxonomy" id="362788"/>
    <lineage>
        <taxon>Eukaryota</taxon>
        <taxon>Viridiplantae</taxon>
        <taxon>Streptophyta</taxon>
        <taxon>Embryophyta</taxon>
        <taxon>Tracheophyta</taxon>
        <taxon>Spermatophyta</taxon>
        <taxon>Magnoliopsida</taxon>
        <taxon>eudicotyledons</taxon>
        <taxon>Gunneridae</taxon>
        <taxon>Pentapetalae</taxon>
        <taxon>rosids</taxon>
        <taxon>fabids</taxon>
        <taxon>Fabales</taxon>
        <taxon>Fabaceae</taxon>
        <taxon>Caesalpinioideae</taxon>
        <taxon>Cassia clade</taxon>
        <taxon>Senna</taxon>
    </lineage>
</organism>